<dbReference type="KEGG" id="cate:C2869_07665"/>
<evidence type="ECO:0000313" key="2">
    <source>
        <dbReference type="Proteomes" id="UP000244441"/>
    </source>
</evidence>
<protein>
    <submittedName>
        <fullName evidence="1">Uncharacterized protein</fullName>
    </submittedName>
</protein>
<dbReference type="Proteomes" id="UP000244441">
    <property type="component" value="Chromosome"/>
</dbReference>
<keyword evidence="2" id="KW-1185">Reference proteome</keyword>
<organism evidence="1 2">
    <name type="scientific">Saccharobesus litoralis</name>
    <dbReference type="NCBI Taxonomy" id="2172099"/>
    <lineage>
        <taxon>Bacteria</taxon>
        <taxon>Pseudomonadati</taxon>
        <taxon>Pseudomonadota</taxon>
        <taxon>Gammaproteobacteria</taxon>
        <taxon>Alteromonadales</taxon>
        <taxon>Alteromonadaceae</taxon>
        <taxon>Saccharobesus</taxon>
    </lineage>
</organism>
<sequence length="376" mass="44020">MITSTFYLLCQTEQPKLTNLENPFMHPERETNNRETDIEKIRQHSSTTQHQYTSFNINQLIQLWHQDQQQFINYTQAWLQSEPRILLAQAFAQPLDSSTQIFILQRQVISELIQLHGQHSWGLIERAIVKPNKLQIQQVLLVEAFSIDADLIHYWQQAGYFDSLNTGLGLSFIEQILTENYIQARLWLLEQPNWISSPNVINAILNQGIVQQSVTLRNDLALINDLNKQDSLNLLVEVIVETNKDRDVDYIIQQVFHTIGDNSQNQAAYSLAFNELTVLDAEQTLQLGFDYFGHEPTFYDWLLNQDIFYSFSQKQDVNYVLSWLRSTYHQQRFITQYTDYLLSQPDIDIDWYVSQLPSETLQQIARQVIIDSRANS</sequence>
<dbReference type="AlphaFoldDB" id="A0A2S0VQ28"/>
<accession>A0A2S0VQ28</accession>
<proteinExistence type="predicted"/>
<name>A0A2S0VQ28_9ALTE</name>
<evidence type="ECO:0000313" key="1">
    <source>
        <dbReference type="EMBL" id="AWB66316.1"/>
    </source>
</evidence>
<gene>
    <name evidence="1" type="ORF">C2869_07665</name>
</gene>
<dbReference type="EMBL" id="CP026604">
    <property type="protein sequence ID" value="AWB66316.1"/>
    <property type="molecule type" value="Genomic_DNA"/>
</dbReference>
<reference evidence="1 2" key="1">
    <citation type="submission" date="2018-01" db="EMBL/GenBank/DDBJ databases">
        <title>Genome sequence of a Cantenovulum-like bacteria.</title>
        <authorList>
            <person name="Tan W.R."/>
            <person name="Lau N.-S."/>
            <person name="Go F."/>
            <person name="Amirul A.-A.A."/>
        </authorList>
    </citation>
    <scope>NUCLEOTIDE SEQUENCE [LARGE SCALE GENOMIC DNA]</scope>
    <source>
        <strain evidence="1 2">CCB-QB4</strain>
    </source>
</reference>